<sequence>MPPKKRTATTATTKAKKAKASHTATATTTADMTPKTSSRPRSARNAPVAADSTTFNAKKCASWFQSYEDPDEEGMVGPEGMEKLCSDLGIELASIEILIIAWRLGAQNMGFFKKSEWLDGMKKLQVDSTDSLAKLLPSLARIYDSPSEFKELYMFAFAFAKEEDQKSLSIEHAQGMWQILCPPDRFEHIEPFLRFIAEKHPVKVVNKDQWRSFIEFSNVVDADLAGYDESSAWPVLFDDYVAWQRAQKKQ</sequence>
<feature type="region of interest" description="Disordered" evidence="2">
    <location>
        <begin position="1"/>
        <end position="50"/>
    </location>
</feature>
<dbReference type="GO" id="GO:0000151">
    <property type="term" value="C:ubiquitin ligase complex"/>
    <property type="evidence" value="ECO:0007669"/>
    <property type="project" value="TreeGrafter"/>
</dbReference>
<dbReference type="GO" id="GO:0032182">
    <property type="term" value="F:ubiquitin-like protein binding"/>
    <property type="evidence" value="ECO:0007669"/>
    <property type="project" value="TreeGrafter"/>
</dbReference>
<dbReference type="Gene3D" id="1.10.238.10">
    <property type="entry name" value="EF-hand"/>
    <property type="match status" value="1"/>
</dbReference>
<comment type="caution">
    <text evidence="4">The sequence shown here is derived from an EMBL/GenBank/DDBJ whole genome shotgun (WGS) entry which is preliminary data.</text>
</comment>
<proteinExistence type="predicted"/>
<dbReference type="EMBL" id="JADGJQ010000007">
    <property type="protein sequence ID" value="KAJ3183105.1"/>
    <property type="molecule type" value="Genomic_DNA"/>
</dbReference>
<dbReference type="InterPro" id="IPR005176">
    <property type="entry name" value="PONY_dom"/>
</dbReference>
<feature type="domain" description="DCUN1" evidence="3">
    <location>
        <begin position="55"/>
        <end position="245"/>
    </location>
</feature>
<dbReference type="Pfam" id="PF03556">
    <property type="entry name" value="Cullin_binding"/>
    <property type="match status" value="1"/>
</dbReference>
<accession>A0AAD5TQ95</accession>
<protein>
    <recommendedName>
        <fullName evidence="1">Defective in cullin neddylation protein</fullName>
    </recommendedName>
</protein>
<dbReference type="AlphaFoldDB" id="A0AAD5TQ95"/>
<dbReference type="InterPro" id="IPR042460">
    <property type="entry name" value="DCN1-like_PONY"/>
</dbReference>
<dbReference type="PROSITE" id="PS51229">
    <property type="entry name" value="DCUN1"/>
    <property type="match status" value="1"/>
</dbReference>
<evidence type="ECO:0000256" key="1">
    <source>
        <dbReference type="RuleBase" id="RU410713"/>
    </source>
</evidence>
<dbReference type="FunFam" id="1.10.238.200:FF:000003">
    <property type="entry name" value="DCN1-like protein 3"/>
    <property type="match status" value="1"/>
</dbReference>
<name>A0AAD5TQ95_9FUNG</name>
<dbReference type="InterPro" id="IPR014764">
    <property type="entry name" value="DCN-prot"/>
</dbReference>
<dbReference type="GO" id="GO:0045116">
    <property type="term" value="P:protein neddylation"/>
    <property type="evidence" value="ECO:0007669"/>
    <property type="project" value="TreeGrafter"/>
</dbReference>
<dbReference type="PANTHER" id="PTHR12281:SF12">
    <property type="entry name" value="DEFECTIVE IN CULLIN NEDDYLATION PROTEIN"/>
    <property type="match status" value="1"/>
</dbReference>
<dbReference type="GO" id="GO:0031624">
    <property type="term" value="F:ubiquitin conjugating enzyme binding"/>
    <property type="evidence" value="ECO:0007669"/>
    <property type="project" value="TreeGrafter"/>
</dbReference>
<evidence type="ECO:0000259" key="3">
    <source>
        <dbReference type="PROSITE" id="PS51229"/>
    </source>
</evidence>
<gene>
    <name evidence="4" type="primary">DCUN1D5</name>
    <name evidence="4" type="ORF">HDU87_007527</name>
</gene>
<evidence type="ECO:0000313" key="4">
    <source>
        <dbReference type="EMBL" id="KAJ3183105.1"/>
    </source>
</evidence>
<dbReference type="GO" id="GO:0097602">
    <property type="term" value="F:cullin family protein binding"/>
    <property type="evidence" value="ECO:0007669"/>
    <property type="project" value="TreeGrafter"/>
</dbReference>
<comment type="function">
    <text evidence="1">Neddylation of cullins play an essential role in the regulation of SCF-type complexes activity.</text>
</comment>
<evidence type="ECO:0000313" key="5">
    <source>
        <dbReference type="Proteomes" id="UP001212152"/>
    </source>
</evidence>
<keyword evidence="5" id="KW-1185">Reference proteome</keyword>
<feature type="compositionally biased region" description="Low complexity" evidence="2">
    <location>
        <begin position="21"/>
        <end position="36"/>
    </location>
</feature>
<dbReference type="Gene3D" id="1.10.238.200">
    <property type="entry name" value="Cullin, PONY binding domain"/>
    <property type="match status" value="1"/>
</dbReference>
<organism evidence="4 5">
    <name type="scientific">Geranomyces variabilis</name>
    <dbReference type="NCBI Taxonomy" id="109894"/>
    <lineage>
        <taxon>Eukaryota</taxon>
        <taxon>Fungi</taxon>
        <taxon>Fungi incertae sedis</taxon>
        <taxon>Chytridiomycota</taxon>
        <taxon>Chytridiomycota incertae sedis</taxon>
        <taxon>Chytridiomycetes</taxon>
        <taxon>Spizellomycetales</taxon>
        <taxon>Powellomycetaceae</taxon>
        <taxon>Geranomyces</taxon>
    </lineage>
</organism>
<dbReference type="PANTHER" id="PTHR12281">
    <property type="entry name" value="RP42 RELATED"/>
    <property type="match status" value="1"/>
</dbReference>
<dbReference type="Proteomes" id="UP001212152">
    <property type="component" value="Unassembled WGS sequence"/>
</dbReference>
<evidence type="ECO:0000256" key="2">
    <source>
        <dbReference type="SAM" id="MobiDB-lite"/>
    </source>
</evidence>
<reference evidence="4" key="1">
    <citation type="submission" date="2020-05" db="EMBL/GenBank/DDBJ databases">
        <title>Phylogenomic resolution of chytrid fungi.</title>
        <authorList>
            <person name="Stajich J.E."/>
            <person name="Amses K."/>
            <person name="Simmons R."/>
            <person name="Seto K."/>
            <person name="Myers J."/>
            <person name="Bonds A."/>
            <person name="Quandt C.A."/>
            <person name="Barry K."/>
            <person name="Liu P."/>
            <person name="Grigoriev I."/>
            <person name="Longcore J.E."/>
            <person name="James T.Y."/>
        </authorList>
    </citation>
    <scope>NUCLEOTIDE SEQUENCE</scope>
    <source>
        <strain evidence="4">JEL0379</strain>
    </source>
</reference>
<dbReference type="GO" id="GO:0005886">
    <property type="term" value="C:plasma membrane"/>
    <property type="evidence" value="ECO:0007669"/>
    <property type="project" value="UniProtKB-ARBA"/>
</dbReference>